<dbReference type="PANTHER" id="PTHR12377:SF0">
    <property type="entry name" value="CYTOSOLIC IRON-SULFUR ASSEMBLY COMPONENT 2B"/>
    <property type="match status" value="1"/>
</dbReference>
<evidence type="ECO:0000259" key="4">
    <source>
        <dbReference type="Pfam" id="PF01883"/>
    </source>
</evidence>
<sequence>MTTTSSIMSEKINSNPTVFAPTKTTTRKGSKTSRFLWSDEGEFQGALSLTGGDYPPISDKVADGITISEEEEEEPIDSEEIFDLLRSINDPEHPLTLEQLKVVSAEQITVSPNHVMIRFTPTIPHCSMATLIGLSMRVRLLRSLPARYKVDIMIQEGTHQSENAVNKQLNDKERVAAALENSHLLGVVEQCLSTAHQRGTYA</sequence>
<dbReference type="PANTHER" id="PTHR12377">
    <property type="entry name" value="CYTOSOLIC IRON-SULFUR ASSEMBLY COMPONENT 2B-RELATED"/>
    <property type="match status" value="1"/>
</dbReference>
<dbReference type="EMBL" id="CAJMWX010001053">
    <property type="protein sequence ID" value="CAE6462096.1"/>
    <property type="molecule type" value="Genomic_DNA"/>
</dbReference>
<comment type="similarity">
    <text evidence="1">Belongs to the MIP18 family.</text>
</comment>
<reference evidence="5" key="1">
    <citation type="submission" date="2021-01" db="EMBL/GenBank/DDBJ databases">
        <authorList>
            <person name="Kaushik A."/>
        </authorList>
    </citation>
    <scope>NUCLEOTIDE SEQUENCE</scope>
    <source>
        <strain evidence="5">AG4-R118</strain>
    </source>
</reference>
<dbReference type="InterPro" id="IPR039796">
    <property type="entry name" value="MIP18"/>
</dbReference>
<dbReference type="GO" id="GO:0007059">
    <property type="term" value="P:chromosome segregation"/>
    <property type="evidence" value="ECO:0007669"/>
    <property type="project" value="UniProtKB-KW"/>
</dbReference>
<dbReference type="InterPro" id="IPR034904">
    <property type="entry name" value="FSCA_dom_sf"/>
</dbReference>
<dbReference type="GO" id="GO:0051604">
    <property type="term" value="P:protein maturation"/>
    <property type="evidence" value="ECO:0007669"/>
    <property type="project" value="InterPro"/>
</dbReference>
<dbReference type="Gene3D" id="3.30.300.130">
    <property type="entry name" value="Fe-S cluster assembly (FSCA)"/>
    <property type="match status" value="1"/>
</dbReference>
<dbReference type="InterPro" id="IPR002744">
    <property type="entry name" value="MIP18-like"/>
</dbReference>
<accession>A0A8H3GRB7</accession>
<dbReference type="Pfam" id="PF01883">
    <property type="entry name" value="FeS_assembly_P"/>
    <property type="match status" value="1"/>
</dbReference>
<dbReference type="GO" id="GO:1990229">
    <property type="term" value="C:iron-sulfur cluster assembly complex"/>
    <property type="evidence" value="ECO:0007669"/>
    <property type="project" value="UniProtKB-ARBA"/>
</dbReference>
<organism evidence="5 6">
    <name type="scientific">Rhizoctonia solani</name>
    <dbReference type="NCBI Taxonomy" id="456999"/>
    <lineage>
        <taxon>Eukaryota</taxon>
        <taxon>Fungi</taxon>
        <taxon>Dikarya</taxon>
        <taxon>Basidiomycota</taxon>
        <taxon>Agaricomycotina</taxon>
        <taxon>Agaricomycetes</taxon>
        <taxon>Cantharellales</taxon>
        <taxon>Ceratobasidiaceae</taxon>
        <taxon>Rhizoctonia</taxon>
    </lineage>
</organism>
<gene>
    <name evidence="5" type="ORF">RDB_LOCUS92076</name>
</gene>
<feature type="compositionally biased region" description="Polar residues" evidence="3">
    <location>
        <begin position="1"/>
        <end position="17"/>
    </location>
</feature>
<comment type="caution">
    <text evidence="5">The sequence shown here is derived from an EMBL/GenBank/DDBJ whole genome shotgun (WGS) entry which is preliminary data.</text>
</comment>
<dbReference type="Gene3D" id="6.10.250.1280">
    <property type="match status" value="1"/>
</dbReference>
<dbReference type="AlphaFoldDB" id="A0A8H3GRB7"/>
<dbReference type="SUPFAM" id="SSF117916">
    <property type="entry name" value="Fe-S cluster assembly (FSCA) domain-like"/>
    <property type="match status" value="1"/>
</dbReference>
<evidence type="ECO:0000256" key="2">
    <source>
        <dbReference type="ARBA" id="ARBA00022829"/>
    </source>
</evidence>
<evidence type="ECO:0000256" key="1">
    <source>
        <dbReference type="ARBA" id="ARBA00010381"/>
    </source>
</evidence>
<evidence type="ECO:0000313" key="5">
    <source>
        <dbReference type="EMBL" id="CAE6462096.1"/>
    </source>
</evidence>
<feature type="domain" description="MIP18 family-like" evidence="4">
    <location>
        <begin position="79"/>
        <end position="150"/>
    </location>
</feature>
<dbReference type="FunFam" id="3.30.300.130:FF:000005">
    <property type="entry name" value="Mitotic spindle-associated mmxd complex subunit"/>
    <property type="match status" value="1"/>
</dbReference>
<proteinExistence type="inferred from homology"/>
<keyword evidence="2" id="KW-0159">Chromosome partition</keyword>
<dbReference type="Proteomes" id="UP000663888">
    <property type="component" value="Unassembled WGS sequence"/>
</dbReference>
<feature type="region of interest" description="Disordered" evidence="3">
    <location>
        <begin position="1"/>
        <end position="26"/>
    </location>
</feature>
<protein>
    <recommendedName>
        <fullName evidence="4">MIP18 family-like domain-containing protein</fullName>
    </recommendedName>
</protein>
<evidence type="ECO:0000256" key="3">
    <source>
        <dbReference type="SAM" id="MobiDB-lite"/>
    </source>
</evidence>
<evidence type="ECO:0000313" key="6">
    <source>
        <dbReference type="Proteomes" id="UP000663888"/>
    </source>
</evidence>
<name>A0A8H3GRB7_9AGAM</name>
<dbReference type="GO" id="GO:0140535">
    <property type="term" value="C:intracellular protein-containing complex"/>
    <property type="evidence" value="ECO:0007669"/>
    <property type="project" value="UniProtKB-ARBA"/>
</dbReference>